<keyword evidence="2 9" id="KW-0813">Transport</keyword>
<dbReference type="PANTHER" id="PTHR30081">
    <property type="entry name" value="PROTEIN-EXPORT MEMBRANE PROTEIN SEC"/>
    <property type="match status" value="1"/>
</dbReference>
<dbReference type="EMBL" id="LKAJ01000005">
    <property type="protein sequence ID" value="KRG21451.1"/>
    <property type="molecule type" value="Genomic_DNA"/>
</dbReference>
<dbReference type="InterPro" id="IPR055344">
    <property type="entry name" value="SecD_SecF_C_bact"/>
</dbReference>
<dbReference type="PRINTS" id="PR01755">
    <property type="entry name" value="SECFTRNLCASE"/>
</dbReference>
<dbReference type="EMBL" id="LKAJ02000001">
    <property type="protein sequence ID" value="MCS5711018.1"/>
    <property type="molecule type" value="Genomic_DNA"/>
</dbReference>
<dbReference type="OrthoDB" id="9774769at2"/>
<reference evidence="12" key="2">
    <citation type="journal article" date="2016" name="Genome Announc.">
        <title>Draft Genome Sequences of Two Novel Amoeba-Resistant Intranuclear Bacteria, 'Candidatus Berkiella cookevillensis' and 'Candidatus Berkiella aquae'.</title>
        <authorList>
            <person name="Mehari Y.T."/>
            <person name="Arivett B.A."/>
            <person name="Farone A.L."/>
            <person name="Gunderson J.H."/>
            <person name="Farone M.B."/>
        </authorList>
    </citation>
    <scope>NUCLEOTIDE SEQUENCE</scope>
    <source>
        <strain evidence="12">HT99</strain>
    </source>
</reference>
<keyword evidence="7 9" id="KW-0811">Translocation</keyword>
<feature type="transmembrane region" description="Helical" evidence="9">
    <location>
        <begin position="236"/>
        <end position="257"/>
    </location>
</feature>
<evidence type="ECO:0000313" key="12">
    <source>
        <dbReference type="EMBL" id="MCS5711018.1"/>
    </source>
</evidence>
<comment type="caution">
    <text evidence="11">The sequence shown here is derived from an EMBL/GenBank/DDBJ whole genome shotgun (WGS) entry which is preliminary data.</text>
</comment>
<evidence type="ECO:0000256" key="1">
    <source>
        <dbReference type="ARBA" id="ARBA00004651"/>
    </source>
</evidence>
<feature type="transmembrane region" description="Helical" evidence="9">
    <location>
        <begin position="188"/>
        <end position="209"/>
    </location>
</feature>
<dbReference type="InterPro" id="IPR048634">
    <property type="entry name" value="SecD_SecF_C"/>
</dbReference>
<comment type="subunit">
    <text evidence="9">Forms a complex with SecD. Part of the essential Sec protein translocation apparatus which comprises SecA, SecYEG and auxiliary proteins SecDF-YajC and YidC.</text>
</comment>
<evidence type="ECO:0000256" key="8">
    <source>
        <dbReference type="ARBA" id="ARBA00023136"/>
    </source>
</evidence>
<dbReference type="GO" id="GO:0015450">
    <property type="term" value="F:protein-transporting ATPase activity"/>
    <property type="evidence" value="ECO:0007669"/>
    <property type="project" value="InterPro"/>
</dbReference>
<keyword evidence="3 9" id="KW-1003">Cell membrane</keyword>
<evidence type="ECO:0000259" key="10">
    <source>
        <dbReference type="Pfam" id="PF02355"/>
    </source>
</evidence>
<dbReference type="AlphaFoldDB" id="A0A0Q9YL20"/>
<feature type="domain" description="Protein export membrane protein SecD/SecF C-terminal" evidence="10">
    <location>
        <begin position="108"/>
        <end position="291"/>
    </location>
</feature>
<feature type="transmembrane region" description="Helical" evidence="9">
    <location>
        <begin position="263"/>
        <end position="292"/>
    </location>
</feature>
<evidence type="ECO:0000256" key="9">
    <source>
        <dbReference type="HAMAP-Rule" id="MF_01464"/>
    </source>
</evidence>
<feature type="transmembrane region" description="Helical" evidence="9">
    <location>
        <begin position="137"/>
        <end position="154"/>
    </location>
</feature>
<dbReference type="NCBIfam" id="TIGR00916">
    <property type="entry name" value="2A0604s01"/>
    <property type="match status" value="1"/>
</dbReference>
<evidence type="ECO:0000313" key="13">
    <source>
        <dbReference type="Proteomes" id="UP000051497"/>
    </source>
</evidence>
<evidence type="ECO:0000256" key="5">
    <source>
        <dbReference type="ARBA" id="ARBA00022927"/>
    </source>
</evidence>
<dbReference type="Pfam" id="PF02355">
    <property type="entry name" value="SecD_SecF_C"/>
    <property type="match status" value="1"/>
</dbReference>
<dbReference type="InterPro" id="IPR022646">
    <property type="entry name" value="SecD/SecF_CS"/>
</dbReference>
<comment type="function">
    <text evidence="9">Part of the Sec protein translocase complex. Interacts with the SecYEG preprotein conducting channel. SecDF uses the proton motive force (PMF) to complete protein translocation after the ATP-dependent function of SecA.</text>
</comment>
<dbReference type="Pfam" id="PF07549">
    <property type="entry name" value="Sec_GG"/>
    <property type="match status" value="1"/>
</dbReference>
<comment type="similarity">
    <text evidence="9">Belongs to the SecD/SecF family. SecF subfamily.</text>
</comment>
<dbReference type="GO" id="GO:0065002">
    <property type="term" value="P:intracellular protein transmembrane transport"/>
    <property type="evidence" value="ECO:0007669"/>
    <property type="project" value="UniProtKB-UniRule"/>
</dbReference>
<dbReference type="Proteomes" id="UP000051497">
    <property type="component" value="Unassembled WGS sequence"/>
</dbReference>
<keyword evidence="6 9" id="KW-1133">Transmembrane helix</keyword>
<organism evidence="11">
    <name type="scientific">Candidatus Berkiella aquae</name>
    <dbReference type="NCBI Taxonomy" id="295108"/>
    <lineage>
        <taxon>Bacteria</taxon>
        <taxon>Pseudomonadati</taxon>
        <taxon>Pseudomonadota</taxon>
        <taxon>Gammaproteobacteria</taxon>
        <taxon>Candidatus Berkiellales</taxon>
        <taxon>Candidatus Berkiellaceae</taxon>
        <taxon>Candidatus Berkiella</taxon>
    </lineage>
</organism>
<dbReference type="PANTHER" id="PTHR30081:SF8">
    <property type="entry name" value="PROTEIN TRANSLOCASE SUBUNIT SECF"/>
    <property type="match status" value="1"/>
</dbReference>
<accession>A0A0Q9YL20</accession>
<evidence type="ECO:0000256" key="3">
    <source>
        <dbReference type="ARBA" id="ARBA00022475"/>
    </source>
</evidence>
<keyword evidence="4 9" id="KW-0812">Transmembrane</keyword>
<dbReference type="HAMAP" id="MF_01464_B">
    <property type="entry name" value="SecF_B"/>
    <property type="match status" value="1"/>
</dbReference>
<gene>
    <name evidence="9 12" type="primary">secF</name>
    <name evidence="12" type="ORF">HT99x_006215</name>
    <name evidence="11" type="ORF">HT99x_01628</name>
</gene>
<dbReference type="SUPFAM" id="SSF82866">
    <property type="entry name" value="Multidrug efflux transporter AcrB transmembrane domain"/>
    <property type="match status" value="1"/>
</dbReference>
<dbReference type="InterPro" id="IPR022813">
    <property type="entry name" value="SecD/SecF_arch_bac"/>
</dbReference>
<feature type="transmembrane region" description="Helical" evidence="9">
    <location>
        <begin position="161"/>
        <end position="182"/>
    </location>
</feature>
<dbReference type="STRING" id="295108.HT99x_01628"/>
<dbReference type="RefSeq" id="WP_075066249.1">
    <property type="nucleotide sequence ID" value="NZ_LKAJ02000001.1"/>
</dbReference>
<dbReference type="GO" id="GO:0006605">
    <property type="term" value="P:protein targeting"/>
    <property type="evidence" value="ECO:0007669"/>
    <property type="project" value="UniProtKB-UniRule"/>
</dbReference>
<dbReference type="NCBIfam" id="TIGR00966">
    <property type="entry name" value="transloc_SecF"/>
    <property type="match status" value="1"/>
</dbReference>
<comment type="subcellular location">
    <subcellularLocation>
        <location evidence="1 9">Cell membrane</location>
        <topology evidence="1 9">Multi-pass membrane protein</topology>
    </subcellularLocation>
</comment>
<reference evidence="11" key="1">
    <citation type="submission" date="2015-09" db="EMBL/GenBank/DDBJ databases">
        <title>Draft Genome Sequences of Two Novel Amoeba-resistant Intranuclear Bacteria, Candidatus Berkiella cookevillensis and Candidatus Berkiella aquae.</title>
        <authorList>
            <person name="Mehari Y.T."/>
            <person name="Arivett B.A."/>
            <person name="Farone A.L."/>
            <person name="Gunderson J.H."/>
            <person name="Farone M.B."/>
        </authorList>
    </citation>
    <scope>NUCLEOTIDE SEQUENCE [LARGE SCALE GENOMIC DNA]</scope>
    <source>
        <strain evidence="11">HT99</strain>
    </source>
</reference>
<evidence type="ECO:0000313" key="11">
    <source>
        <dbReference type="EMBL" id="KRG21451.1"/>
    </source>
</evidence>
<dbReference type="Gene3D" id="1.20.1640.10">
    <property type="entry name" value="Multidrug efflux transporter AcrB transmembrane domain"/>
    <property type="match status" value="1"/>
</dbReference>
<keyword evidence="8 9" id="KW-0472">Membrane</keyword>
<evidence type="ECO:0000256" key="2">
    <source>
        <dbReference type="ARBA" id="ARBA00022448"/>
    </source>
</evidence>
<dbReference type="GO" id="GO:0005886">
    <property type="term" value="C:plasma membrane"/>
    <property type="evidence" value="ECO:0007669"/>
    <property type="project" value="UniProtKB-SubCell"/>
</dbReference>
<dbReference type="PATRIC" id="fig|1590043.3.peg.1661"/>
<reference evidence="12" key="3">
    <citation type="submission" date="2021-06" db="EMBL/GenBank/DDBJ databases">
        <title>Genomic Description and Analysis of Intracellular Bacteria, Candidatus Berkiella cookevillensis and Candidatus Berkiella aquae.</title>
        <authorList>
            <person name="Kidane D.T."/>
            <person name="Mehari Y.T."/>
            <person name="Rice F.C."/>
            <person name="Arivett B.A."/>
            <person name="Farone A.L."/>
            <person name="Berk S.G."/>
            <person name="Farone M.B."/>
        </authorList>
    </citation>
    <scope>NUCLEOTIDE SEQUENCE</scope>
    <source>
        <strain evidence="12">HT99</strain>
    </source>
</reference>
<evidence type="ECO:0000256" key="4">
    <source>
        <dbReference type="ARBA" id="ARBA00022692"/>
    </source>
</evidence>
<proteinExistence type="inferred from homology"/>
<dbReference type="GO" id="GO:0043952">
    <property type="term" value="P:protein transport by the Sec complex"/>
    <property type="evidence" value="ECO:0007669"/>
    <property type="project" value="UniProtKB-UniRule"/>
</dbReference>
<name>A0A0Q9YL20_9GAMM</name>
<keyword evidence="5 9" id="KW-0653">Protein transport</keyword>
<keyword evidence="13" id="KW-1185">Reference proteome</keyword>
<sequence>MEFFHRETNFDFMGIRKWTALLSSIVMVVSLGLLFVKGLNFGLDFTGGTQLELRYENPVNFEDVREQLEKAGLHGAKVTQYGSARDILVKISNRKDVSEQQLGKLVLEALKAHQDKVELRRVEFVGSEVGENLAEQGTLAVVVSLFAMMLYIAVRFEYRFGISAAVALMHDPILILGIFSYFQIDFDLAVLAAILAVIGYSLNDTIVIYDRVRENFRKVRKGTPTEIMNLSINQTLSRTIMTSTLTLIVVVALYFLGGESLRGFSLALIIGIIVGTYSSIFVAGALALTMGLSRADLASSSKKIVDDMP</sequence>
<dbReference type="InterPro" id="IPR022645">
    <property type="entry name" value="SecD/SecF_bac"/>
</dbReference>
<protein>
    <recommendedName>
        <fullName evidence="9">Protein-export membrane protein SecF</fullName>
    </recommendedName>
</protein>
<evidence type="ECO:0000256" key="6">
    <source>
        <dbReference type="ARBA" id="ARBA00022989"/>
    </source>
</evidence>
<evidence type="ECO:0000256" key="7">
    <source>
        <dbReference type="ARBA" id="ARBA00023010"/>
    </source>
</evidence>
<dbReference type="InterPro" id="IPR005665">
    <property type="entry name" value="SecF_bac"/>
</dbReference>
<feature type="transmembrane region" description="Helical" evidence="9">
    <location>
        <begin position="20"/>
        <end position="39"/>
    </location>
</feature>